<feature type="transmembrane region" description="Helical" evidence="1">
    <location>
        <begin position="174"/>
        <end position="200"/>
    </location>
</feature>
<evidence type="ECO:0000313" key="2">
    <source>
        <dbReference type="EMBL" id="MEE2037573.1"/>
    </source>
</evidence>
<name>A0ABU7K5P9_9ACTN</name>
<dbReference type="EMBL" id="JAUZMY010000008">
    <property type="protein sequence ID" value="MEE2037573.1"/>
    <property type="molecule type" value="Genomic_DNA"/>
</dbReference>
<sequence length="208" mass="22913">MRILHRPFQLIRENLGAYLVMNAIGYGLFIIGLVAGVIFPELNTANVEGLNDDGTADQVLELITKPWMFALVIFLVNVFTVALPIITLPSLVVPFIGIPLFAYKAFDIGVTLAPVPGGPGLHYQIPHSVTVVIEFQAYVLVMFGAYLLAMALLRPHTVGEETRLRGYLRGLQRFGWIWIPALALFVIGAVYEALSLSYLVSWLAGAMR</sequence>
<gene>
    <name evidence="2" type="ORF">Q8791_10105</name>
</gene>
<dbReference type="RefSeq" id="WP_330091372.1">
    <property type="nucleotide sequence ID" value="NZ_JAUZMY010000008.1"/>
</dbReference>
<comment type="caution">
    <text evidence="2">The sequence shown here is derived from an EMBL/GenBank/DDBJ whole genome shotgun (WGS) entry which is preliminary data.</text>
</comment>
<dbReference type="Proteomes" id="UP001356095">
    <property type="component" value="Unassembled WGS sequence"/>
</dbReference>
<feature type="transmembrane region" description="Helical" evidence="1">
    <location>
        <begin position="15"/>
        <end position="39"/>
    </location>
</feature>
<keyword evidence="1" id="KW-1133">Transmembrane helix</keyword>
<protein>
    <submittedName>
        <fullName evidence="2">Stage II sporulation protein M</fullName>
    </submittedName>
</protein>
<feature type="transmembrane region" description="Helical" evidence="1">
    <location>
        <begin position="135"/>
        <end position="153"/>
    </location>
</feature>
<evidence type="ECO:0000256" key="1">
    <source>
        <dbReference type="SAM" id="Phobius"/>
    </source>
</evidence>
<reference evidence="2 3" key="1">
    <citation type="submission" date="2023-08" db="EMBL/GenBank/DDBJ databases">
        <authorList>
            <person name="Girao M."/>
            <person name="Carvalho M.F."/>
        </authorList>
    </citation>
    <scope>NUCLEOTIDE SEQUENCE [LARGE SCALE GENOMIC DNA]</scope>
    <source>
        <strain evidence="2 3">CT-R113</strain>
    </source>
</reference>
<evidence type="ECO:0000313" key="3">
    <source>
        <dbReference type="Proteomes" id="UP001356095"/>
    </source>
</evidence>
<keyword evidence="1" id="KW-0472">Membrane</keyword>
<organism evidence="2 3">
    <name type="scientific">Nocardiopsis codii</name>
    <dbReference type="NCBI Taxonomy" id="3065942"/>
    <lineage>
        <taxon>Bacteria</taxon>
        <taxon>Bacillati</taxon>
        <taxon>Actinomycetota</taxon>
        <taxon>Actinomycetes</taxon>
        <taxon>Streptosporangiales</taxon>
        <taxon>Nocardiopsidaceae</taxon>
        <taxon>Nocardiopsis</taxon>
    </lineage>
</organism>
<accession>A0ABU7K5P9</accession>
<keyword evidence="3" id="KW-1185">Reference proteome</keyword>
<keyword evidence="1" id="KW-0812">Transmembrane</keyword>
<proteinExistence type="predicted"/>